<evidence type="ECO:0000259" key="1">
    <source>
        <dbReference type="Pfam" id="PF00248"/>
    </source>
</evidence>
<dbReference type="Proteomes" id="UP000555836">
    <property type="component" value="Unassembled WGS sequence"/>
</dbReference>
<dbReference type="Gene3D" id="3.20.20.100">
    <property type="entry name" value="NADP-dependent oxidoreductase domain"/>
    <property type="match status" value="1"/>
</dbReference>
<dbReference type="InterPro" id="IPR036812">
    <property type="entry name" value="NAD(P)_OxRdtase_dom_sf"/>
</dbReference>
<evidence type="ECO:0000313" key="3">
    <source>
        <dbReference type="Proteomes" id="UP000555836"/>
    </source>
</evidence>
<dbReference type="PANTHER" id="PTHR43364:SF1">
    <property type="entry name" value="OXIDOREDUCTASE YDHF"/>
    <property type="match status" value="1"/>
</dbReference>
<dbReference type="AlphaFoldDB" id="A0A7Y0X7Y1"/>
<evidence type="ECO:0000313" key="2">
    <source>
        <dbReference type="EMBL" id="NMU28428.1"/>
    </source>
</evidence>
<dbReference type="EMBL" id="JABCLD010002020">
    <property type="protein sequence ID" value="NMU28428.1"/>
    <property type="molecule type" value="Genomic_DNA"/>
</dbReference>
<feature type="domain" description="NADP-dependent oxidoreductase" evidence="1">
    <location>
        <begin position="2"/>
        <end position="101"/>
    </location>
</feature>
<protein>
    <submittedName>
        <fullName evidence="2">Aldo/keto reductase</fullName>
    </submittedName>
</protein>
<comment type="caution">
    <text evidence="2">The sequence shown here is derived from an EMBL/GenBank/DDBJ whole genome shotgun (WGS) entry which is preliminary data.</text>
</comment>
<feature type="non-terminal residue" evidence="2">
    <location>
        <position position="118"/>
    </location>
</feature>
<accession>A0A7Y0X7Y1</accession>
<dbReference type="InterPro" id="IPR023210">
    <property type="entry name" value="NADP_OxRdtase_dom"/>
</dbReference>
<dbReference type="SUPFAM" id="SSF51430">
    <property type="entry name" value="NAD(P)-linked oxidoreductase"/>
    <property type="match status" value="1"/>
</dbReference>
<organism evidence="2 3">
    <name type="scientific">Vibrio parahaemolyticus</name>
    <dbReference type="NCBI Taxonomy" id="670"/>
    <lineage>
        <taxon>Bacteria</taxon>
        <taxon>Pseudomonadati</taxon>
        <taxon>Pseudomonadota</taxon>
        <taxon>Gammaproteobacteria</taxon>
        <taxon>Vibrionales</taxon>
        <taxon>Vibrionaceae</taxon>
        <taxon>Vibrio</taxon>
    </lineage>
</organism>
<reference evidence="2 3" key="1">
    <citation type="submission" date="2020-04" db="EMBL/GenBank/DDBJ databases">
        <title>Whole-genome sequencing of Vibrio spp. from China reveals different genetic environments of blaCTX-M-14 among diverse lineages.</title>
        <authorList>
            <person name="Zheng Z."/>
            <person name="Ye L."/>
            <person name="Chen S."/>
        </authorList>
    </citation>
    <scope>NUCLEOTIDE SEQUENCE [LARGE SCALE GENOMIC DNA]</scope>
    <source>
        <strain evidence="2 3">Vb0574</strain>
    </source>
</reference>
<gene>
    <name evidence="2" type="ORF">HKB21_22735</name>
</gene>
<feature type="non-terminal residue" evidence="2">
    <location>
        <position position="1"/>
    </location>
</feature>
<dbReference type="Pfam" id="PF00248">
    <property type="entry name" value="Aldo_ket_red"/>
    <property type="match status" value="1"/>
</dbReference>
<name>A0A7Y0X7Y1_VIBPH</name>
<proteinExistence type="predicted"/>
<dbReference type="InterPro" id="IPR050523">
    <property type="entry name" value="AKR_Detox_Biosynth"/>
</dbReference>
<sequence>FSAKWVTASVEGILERLGVENLDVLMLHRPDPLVEFEELGTALQALKQAGKVNHFGVSNMNSAQIDLLQQATGEVIVANQLEMSLAKSDFIKQGMGLPSSESDYVAGTLEHARKHNIQ</sequence>
<dbReference type="PANTHER" id="PTHR43364">
    <property type="entry name" value="NADH-SPECIFIC METHYLGLYOXAL REDUCTASE-RELATED"/>
    <property type="match status" value="1"/>
</dbReference>
<dbReference type="GO" id="GO:0005829">
    <property type="term" value="C:cytosol"/>
    <property type="evidence" value="ECO:0007669"/>
    <property type="project" value="TreeGrafter"/>
</dbReference>